<evidence type="ECO:0000313" key="3">
    <source>
        <dbReference type="Proteomes" id="UP000467840"/>
    </source>
</evidence>
<reference evidence="2 3" key="1">
    <citation type="journal article" date="2020" name="Mol. Plant">
        <title>The Chromosome-Based Rubber Tree Genome Provides New Insights into Spurge Genome Evolution and Rubber Biosynthesis.</title>
        <authorList>
            <person name="Liu J."/>
            <person name="Shi C."/>
            <person name="Shi C.C."/>
            <person name="Li W."/>
            <person name="Zhang Q.J."/>
            <person name="Zhang Y."/>
            <person name="Li K."/>
            <person name="Lu H.F."/>
            <person name="Shi C."/>
            <person name="Zhu S.T."/>
            <person name="Xiao Z.Y."/>
            <person name="Nan H."/>
            <person name="Yue Y."/>
            <person name="Zhu X.G."/>
            <person name="Wu Y."/>
            <person name="Hong X.N."/>
            <person name="Fan G.Y."/>
            <person name="Tong Y."/>
            <person name="Zhang D."/>
            <person name="Mao C.L."/>
            <person name="Liu Y.L."/>
            <person name="Hao S.J."/>
            <person name="Liu W.Q."/>
            <person name="Lv M.Q."/>
            <person name="Zhang H.B."/>
            <person name="Liu Y."/>
            <person name="Hu-Tang G.R."/>
            <person name="Wang J.P."/>
            <person name="Wang J.H."/>
            <person name="Sun Y.H."/>
            <person name="Ni S.B."/>
            <person name="Chen W.B."/>
            <person name="Zhang X.C."/>
            <person name="Jiao Y.N."/>
            <person name="Eichler E.E."/>
            <person name="Li G.H."/>
            <person name="Liu X."/>
            <person name="Gao L.Z."/>
        </authorList>
    </citation>
    <scope>NUCLEOTIDE SEQUENCE [LARGE SCALE GENOMIC DNA]</scope>
    <source>
        <strain evidence="3">cv. GT1</strain>
        <tissue evidence="2">Leaf</tissue>
    </source>
</reference>
<keyword evidence="1" id="KW-1133">Transmembrane helix</keyword>
<name>A0A6A6N4A3_HEVBR</name>
<evidence type="ECO:0000256" key="1">
    <source>
        <dbReference type="SAM" id="Phobius"/>
    </source>
</evidence>
<dbReference type="Proteomes" id="UP000467840">
    <property type="component" value="Chromosome 10"/>
</dbReference>
<keyword evidence="1" id="KW-0812">Transmembrane</keyword>
<dbReference type="AlphaFoldDB" id="A0A6A6N4A3"/>
<protein>
    <submittedName>
        <fullName evidence="2">Uncharacterized protein</fullName>
    </submittedName>
</protein>
<evidence type="ECO:0000313" key="2">
    <source>
        <dbReference type="EMBL" id="KAF2320961.1"/>
    </source>
</evidence>
<sequence length="278" mass="31278">MQHFQHRHIFDALEQQPTQDEVHQDDELPKNIKVFDEEITLLHRNDVDPNIIQANKVLIMALSVFRCTISTRIIQENSGSNTPMQSNNAPTSFPIASHSSLNENATDVISTKKGRGPTRGILLNKLNKAIGKKLSVEISLEHGYMKGLGYGPKSKKVVTPNSRMQELKDSLKESQADFNESRGLYIDLKAKVARQSALIESLIVAGLRPTTLTTCYGLNYLMCFANEYLIRAQVTFVVLLQVFIICLLFVGCKFMLIEFIIEMLNIAEYLITIMGLFA</sequence>
<keyword evidence="3" id="KW-1185">Reference proteome</keyword>
<comment type="caution">
    <text evidence="2">The sequence shown here is derived from an EMBL/GenBank/DDBJ whole genome shotgun (WGS) entry which is preliminary data.</text>
</comment>
<keyword evidence="1" id="KW-0472">Membrane</keyword>
<feature type="transmembrane region" description="Helical" evidence="1">
    <location>
        <begin position="228"/>
        <end position="250"/>
    </location>
</feature>
<dbReference type="EMBL" id="JAAGAX010000003">
    <property type="protein sequence ID" value="KAF2320961.1"/>
    <property type="molecule type" value="Genomic_DNA"/>
</dbReference>
<accession>A0A6A6N4A3</accession>
<organism evidence="2 3">
    <name type="scientific">Hevea brasiliensis</name>
    <name type="common">Para rubber tree</name>
    <name type="synonym">Siphonia brasiliensis</name>
    <dbReference type="NCBI Taxonomy" id="3981"/>
    <lineage>
        <taxon>Eukaryota</taxon>
        <taxon>Viridiplantae</taxon>
        <taxon>Streptophyta</taxon>
        <taxon>Embryophyta</taxon>
        <taxon>Tracheophyta</taxon>
        <taxon>Spermatophyta</taxon>
        <taxon>Magnoliopsida</taxon>
        <taxon>eudicotyledons</taxon>
        <taxon>Gunneridae</taxon>
        <taxon>Pentapetalae</taxon>
        <taxon>rosids</taxon>
        <taxon>fabids</taxon>
        <taxon>Malpighiales</taxon>
        <taxon>Euphorbiaceae</taxon>
        <taxon>Crotonoideae</taxon>
        <taxon>Micrandreae</taxon>
        <taxon>Hevea</taxon>
    </lineage>
</organism>
<feature type="transmembrane region" description="Helical" evidence="1">
    <location>
        <begin position="256"/>
        <end position="277"/>
    </location>
</feature>
<proteinExistence type="predicted"/>
<gene>
    <name evidence="2" type="ORF">GH714_032224</name>
</gene>